<accession>A0AAI9IFS8</accession>
<dbReference type="InterPro" id="IPR006058">
    <property type="entry name" value="2Fe2S_fd_BS"/>
</dbReference>
<dbReference type="AlphaFoldDB" id="A0AAI9IFS8"/>
<keyword evidence="2" id="KW-0001">2Fe-2S</keyword>
<evidence type="ECO:0000256" key="3">
    <source>
        <dbReference type="ARBA" id="ARBA00022723"/>
    </source>
</evidence>
<dbReference type="CDD" id="cd00207">
    <property type="entry name" value="fer2"/>
    <property type="match status" value="1"/>
</dbReference>
<evidence type="ECO:0000313" key="10">
    <source>
        <dbReference type="Proteomes" id="UP000006772"/>
    </source>
</evidence>
<evidence type="ECO:0000256" key="2">
    <source>
        <dbReference type="ARBA" id="ARBA00022714"/>
    </source>
</evidence>
<feature type="domain" description="2Fe-2S ferredoxin-type" evidence="7">
    <location>
        <begin position="237"/>
        <end position="322"/>
    </location>
</feature>
<dbReference type="SUPFAM" id="SSF63380">
    <property type="entry name" value="Riboflavin synthase domain-like"/>
    <property type="match status" value="1"/>
</dbReference>
<dbReference type="PRINTS" id="PR00409">
    <property type="entry name" value="PHDIOXRDTASE"/>
</dbReference>
<gene>
    <name evidence="9" type="ORF">HFRIS_010284</name>
</gene>
<dbReference type="Gene3D" id="3.40.50.80">
    <property type="entry name" value="Nucleotide-binding domain of ferredoxin-NADP reductase (FNR) module"/>
    <property type="match status" value="1"/>
</dbReference>
<dbReference type="InterPro" id="IPR039261">
    <property type="entry name" value="FNR_nucleotide-bd"/>
</dbReference>
<dbReference type="SUPFAM" id="SSF52343">
    <property type="entry name" value="Ferredoxin reductase-like, C-terminal NADP-linked domain"/>
    <property type="match status" value="1"/>
</dbReference>
<dbReference type="InterPro" id="IPR017938">
    <property type="entry name" value="Riboflavin_synthase-like_b-brl"/>
</dbReference>
<dbReference type="PROSITE" id="PS51384">
    <property type="entry name" value="FAD_FR"/>
    <property type="match status" value="1"/>
</dbReference>
<dbReference type="RefSeq" id="WP_006463251.1">
    <property type="nucleotide sequence ID" value="NZ_AEEC02000011.1"/>
</dbReference>
<dbReference type="InterPro" id="IPR050415">
    <property type="entry name" value="MRET"/>
</dbReference>
<reference evidence="9 10" key="1">
    <citation type="journal article" date="2013" name="Front. Microbiol.">
        <title>The genome of the endophytic bacterium H. frisingense GSF30(T) identifies diverse strategies in the Herbaspirillum genus to interact with plants.</title>
        <authorList>
            <person name="Straub D."/>
            <person name="Rothballer M."/>
            <person name="Hartmann A."/>
            <person name="Ludewig U."/>
        </authorList>
    </citation>
    <scope>NUCLEOTIDE SEQUENCE [LARGE SCALE GENOMIC DNA]</scope>
    <source>
        <strain evidence="9 10">GSF30</strain>
    </source>
</reference>
<dbReference type="Proteomes" id="UP000006772">
    <property type="component" value="Unassembled WGS sequence"/>
</dbReference>
<organism evidence="9 10">
    <name type="scientific">Herbaspirillum frisingense GSF30</name>
    <dbReference type="NCBI Taxonomy" id="864073"/>
    <lineage>
        <taxon>Bacteria</taxon>
        <taxon>Pseudomonadati</taxon>
        <taxon>Pseudomonadota</taxon>
        <taxon>Betaproteobacteria</taxon>
        <taxon>Burkholderiales</taxon>
        <taxon>Oxalobacteraceae</taxon>
        <taxon>Herbaspirillum</taxon>
    </lineage>
</organism>
<keyword evidence="1" id="KW-0285">Flavoprotein</keyword>
<dbReference type="Gene3D" id="2.40.30.10">
    <property type="entry name" value="Translation factors"/>
    <property type="match status" value="1"/>
</dbReference>
<sequence>MKLIVDRLTDETGDIRSFRLVRADGAPLPSYEPGAHIDITGPTGIMRQYSLCGPLEDQCGYTIAVKREPASRGGSAALHDAVQVGMELEVGTPRNLFALDAGAPEHLLFGAGIGVTPLLAMAYRLWAEQKPFTLHYFVRAREHAAFAELLETAPFATRVRFHYAVMPAQMEHYLKACLDAGSPQAHVYTCGPAPFMDAVVKCAAASRSDDAIHLEHFQAVAAPASGTASAGGGDGAFEVKLASSGKVVQIPVGIPIVDILAREGISIDTSCREGICGTCVVPLLEGEPDHRDNCLSKKEKAANDQICTCVSRAKSGMLVLDL</sequence>
<dbReference type="Gene3D" id="3.10.20.30">
    <property type="match status" value="1"/>
</dbReference>
<evidence type="ECO:0000259" key="7">
    <source>
        <dbReference type="PROSITE" id="PS51085"/>
    </source>
</evidence>
<evidence type="ECO:0000256" key="6">
    <source>
        <dbReference type="ARBA" id="ARBA00023014"/>
    </source>
</evidence>
<dbReference type="InterPro" id="IPR017927">
    <property type="entry name" value="FAD-bd_FR_type"/>
</dbReference>
<dbReference type="InterPro" id="IPR036010">
    <property type="entry name" value="2Fe-2S_ferredoxin-like_sf"/>
</dbReference>
<dbReference type="EMBL" id="AEEC02000011">
    <property type="protein sequence ID" value="EOA04993.1"/>
    <property type="molecule type" value="Genomic_DNA"/>
</dbReference>
<name>A0AAI9IFS8_9BURK</name>
<dbReference type="Pfam" id="PF00111">
    <property type="entry name" value="Fer2"/>
    <property type="match status" value="1"/>
</dbReference>
<dbReference type="GO" id="GO:0016491">
    <property type="term" value="F:oxidoreductase activity"/>
    <property type="evidence" value="ECO:0007669"/>
    <property type="project" value="UniProtKB-KW"/>
</dbReference>
<dbReference type="PANTHER" id="PTHR47354">
    <property type="entry name" value="NADH OXIDOREDUCTASE HCR"/>
    <property type="match status" value="1"/>
</dbReference>
<keyword evidence="5" id="KW-0408">Iron</keyword>
<dbReference type="PROSITE" id="PS51085">
    <property type="entry name" value="2FE2S_FER_2"/>
    <property type="match status" value="1"/>
</dbReference>
<dbReference type="SUPFAM" id="SSF54292">
    <property type="entry name" value="2Fe-2S ferredoxin-like"/>
    <property type="match status" value="1"/>
</dbReference>
<dbReference type="GO" id="GO:0051537">
    <property type="term" value="F:2 iron, 2 sulfur cluster binding"/>
    <property type="evidence" value="ECO:0007669"/>
    <property type="project" value="UniProtKB-KW"/>
</dbReference>
<dbReference type="InterPro" id="IPR001041">
    <property type="entry name" value="2Fe-2S_ferredoxin-type"/>
</dbReference>
<feature type="domain" description="FAD-binding FR-type" evidence="8">
    <location>
        <begin position="1"/>
        <end position="100"/>
    </location>
</feature>
<proteinExistence type="predicted"/>
<dbReference type="InterPro" id="IPR012675">
    <property type="entry name" value="Beta-grasp_dom_sf"/>
</dbReference>
<evidence type="ECO:0000259" key="8">
    <source>
        <dbReference type="PROSITE" id="PS51384"/>
    </source>
</evidence>
<keyword evidence="3" id="KW-0479">Metal-binding</keyword>
<evidence type="ECO:0000256" key="5">
    <source>
        <dbReference type="ARBA" id="ARBA00023004"/>
    </source>
</evidence>
<keyword evidence="4" id="KW-0560">Oxidoreductase</keyword>
<dbReference type="PANTHER" id="PTHR47354:SF1">
    <property type="entry name" value="CARNITINE MONOOXYGENASE REDUCTASE SUBUNIT"/>
    <property type="match status" value="1"/>
</dbReference>
<evidence type="ECO:0000256" key="4">
    <source>
        <dbReference type="ARBA" id="ARBA00023002"/>
    </source>
</evidence>
<dbReference type="PROSITE" id="PS00197">
    <property type="entry name" value="2FE2S_FER_1"/>
    <property type="match status" value="1"/>
</dbReference>
<evidence type="ECO:0000313" key="9">
    <source>
        <dbReference type="EMBL" id="EOA04993.1"/>
    </source>
</evidence>
<protein>
    <submittedName>
        <fullName evidence="9">Flavodoxin reductases (Ferredoxin-NADPH reductases) family 1 protein</fullName>
    </submittedName>
</protein>
<dbReference type="GO" id="GO:0046872">
    <property type="term" value="F:metal ion binding"/>
    <property type="evidence" value="ECO:0007669"/>
    <property type="project" value="UniProtKB-KW"/>
</dbReference>
<comment type="caution">
    <text evidence="9">The sequence shown here is derived from an EMBL/GenBank/DDBJ whole genome shotgun (WGS) entry which is preliminary data.</text>
</comment>
<keyword evidence="6" id="KW-0411">Iron-sulfur</keyword>
<dbReference type="CDD" id="cd06185">
    <property type="entry name" value="PDR_like"/>
    <property type="match status" value="1"/>
</dbReference>
<evidence type="ECO:0000256" key="1">
    <source>
        <dbReference type="ARBA" id="ARBA00022630"/>
    </source>
</evidence>